<feature type="transmembrane region" description="Helical" evidence="1">
    <location>
        <begin position="230"/>
        <end position="258"/>
    </location>
</feature>
<name>A0A3D8Q619_9HELO</name>
<evidence type="ECO:0000313" key="2">
    <source>
        <dbReference type="EMBL" id="RDW57266.1"/>
    </source>
</evidence>
<keyword evidence="1" id="KW-1133">Transmembrane helix</keyword>
<organism evidence="2 3">
    <name type="scientific">Coleophoma crateriformis</name>
    <dbReference type="NCBI Taxonomy" id="565419"/>
    <lineage>
        <taxon>Eukaryota</taxon>
        <taxon>Fungi</taxon>
        <taxon>Dikarya</taxon>
        <taxon>Ascomycota</taxon>
        <taxon>Pezizomycotina</taxon>
        <taxon>Leotiomycetes</taxon>
        <taxon>Helotiales</taxon>
        <taxon>Dermateaceae</taxon>
        <taxon>Coleophoma</taxon>
    </lineage>
</organism>
<proteinExistence type="predicted"/>
<comment type="caution">
    <text evidence="2">The sequence shown here is derived from an EMBL/GenBank/DDBJ whole genome shotgun (WGS) entry which is preliminary data.</text>
</comment>
<protein>
    <submittedName>
        <fullName evidence="2">Uncharacterized protein</fullName>
    </submittedName>
</protein>
<sequence>MSSYTTPNFSALGSLNIPAFFPVPPLMNIFAEWAALIPLVCHLASYRHAHQFVGQVTLLGRVSVGLFPKLGVLTGISRLIERSPEFLDTASMLGSSSRKVWDVKWGSTFPCANGAASDILAESLLSCGKAAVRIPEEIPSALLPQLAKDTTQCSKESASGAQAKQEPFSIPSNLTTVSSQGPIVRPNIRRYQTLHVLSFSKTKPSSSWHSILDRFFSSPIFEAMAFTCKIGIVVIFCLFGIYGTAATLLSGAVTQLVVRNIQIQRPSGFLGNNEVHDACMLVATHANASTWYLFVGDRGIVDSLLNKPMICIPSQKVAAMWLRNANIIQLLAMTFVAAQKGWDGVSLFVLLVISTIIKLRFSNKFLAKIFCEANGVVATQESFEFSGRTSMLGAIQKLSETRSWAWMDEILTPCARRDVWAKDLSSTDPDLKQFNIEIRNLNDFDRGWVLVNKTLAERAANMMRNAIGGHAEKRVSSCS</sequence>
<dbReference type="EMBL" id="PDLN01000023">
    <property type="protein sequence ID" value="RDW57266.1"/>
    <property type="molecule type" value="Genomic_DNA"/>
</dbReference>
<reference evidence="2 3" key="1">
    <citation type="journal article" date="2018" name="IMA Fungus">
        <title>IMA Genome-F 9: Draft genome sequence of Annulohypoxylon stygium, Aspergillus mulundensis, Berkeleyomyces basicola (syn. Thielaviopsis basicola), Ceratocystis smalleyi, two Cercospora beticola strains, Coleophoma cylindrospora, Fusarium fracticaudum, Phialophora cf. hyalina, and Morchella septimelata.</title>
        <authorList>
            <person name="Wingfield B.D."/>
            <person name="Bills G.F."/>
            <person name="Dong Y."/>
            <person name="Huang W."/>
            <person name="Nel W.J."/>
            <person name="Swalarsk-Parry B.S."/>
            <person name="Vaghefi N."/>
            <person name="Wilken P.M."/>
            <person name="An Z."/>
            <person name="de Beer Z.W."/>
            <person name="De Vos L."/>
            <person name="Chen L."/>
            <person name="Duong T.A."/>
            <person name="Gao Y."/>
            <person name="Hammerbacher A."/>
            <person name="Kikkert J.R."/>
            <person name="Li Y."/>
            <person name="Li H."/>
            <person name="Li K."/>
            <person name="Li Q."/>
            <person name="Liu X."/>
            <person name="Ma X."/>
            <person name="Naidoo K."/>
            <person name="Pethybridge S.J."/>
            <person name="Sun J."/>
            <person name="Steenkamp E.T."/>
            <person name="van der Nest M.A."/>
            <person name="van Wyk S."/>
            <person name="Wingfield M.J."/>
            <person name="Xiong C."/>
            <person name="Yue Q."/>
            <person name="Zhang X."/>
        </authorList>
    </citation>
    <scope>NUCLEOTIDE SEQUENCE [LARGE SCALE GENOMIC DNA]</scope>
    <source>
        <strain evidence="2 3">BP5796</strain>
    </source>
</reference>
<gene>
    <name evidence="2" type="ORF">BP5796_12716</name>
</gene>
<keyword evidence="1" id="KW-0812">Transmembrane</keyword>
<dbReference type="OrthoDB" id="3527261at2759"/>
<evidence type="ECO:0000313" key="3">
    <source>
        <dbReference type="Proteomes" id="UP000256328"/>
    </source>
</evidence>
<dbReference type="Proteomes" id="UP000256328">
    <property type="component" value="Unassembled WGS sequence"/>
</dbReference>
<evidence type="ECO:0000256" key="1">
    <source>
        <dbReference type="SAM" id="Phobius"/>
    </source>
</evidence>
<keyword evidence="3" id="KW-1185">Reference proteome</keyword>
<keyword evidence="1" id="KW-0472">Membrane</keyword>
<accession>A0A3D8Q619</accession>
<dbReference type="AlphaFoldDB" id="A0A3D8Q619"/>